<accession>A0ABZ1ANQ0</accession>
<dbReference type="EMBL" id="CP141259">
    <property type="protein sequence ID" value="WRL47492.1"/>
    <property type="molecule type" value="Genomic_DNA"/>
</dbReference>
<protein>
    <submittedName>
        <fullName evidence="1">Alpha/beta hydrolase</fullName>
        <ecNumber evidence="1">3.-.-.-</ecNumber>
    </submittedName>
</protein>
<dbReference type="GO" id="GO:0016787">
    <property type="term" value="F:hydrolase activity"/>
    <property type="evidence" value="ECO:0007669"/>
    <property type="project" value="UniProtKB-KW"/>
</dbReference>
<keyword evidence="2" id="KW-1185">Reference proteome</keyword>
<dbReference type="EC" id="3.-.-.-" evidence="1"/>
<evidence type="ECO:0000313" key="2">
    <source>
        <dbReference type="Proteomes" id="UP001626593"/>
    </source>
</evidence>
<reference evidence="1 2" key="1">
    <citation type="submission" date="2023-12" db="EMBL/GenBank/DDBJ databases">
        <title>A. evansii MAY27, complete genome.</title>
        <authorList>
            <person name="Wang Y."/>
        </authorList>
    </citation>
    <scope>NUCLEOTIDE SEQUENCE [LARGE SCALE GENOMIC DNA]</scope>
    <source>
        <strain evidence="1 2">MAY27</strain>
    </source>
</reference>
<name>A0ABZ1ANQ0_AROEV</name>
<dbReference type="RefSeq" id="WP_407279955.1">
    <property type="nucleotide sequence ID" value="NZ_CP141259.1"/>
</dbReference>
<dbReference type="InterPro" id="IPR010662">
    <property type="entry name" value="RBBP9/YdeN"/>
</dbReference>
<gene>
    <name evidence="1" type="ORF">U5817_05405</name>
</gene>
<dbReference type="Gene3D" id="3.40.50.1820">
    <property type="entry name" value="alpha/beta hydrolase"/>
    <property type="match status" value="1"/>
</dbReference>
<dbReference type="Proteomes" id="UP001626593">
    <property type="component" value="Chromosome"/>
</dbReference>
<keyword evidence="1" id="KW-0378">Hydrolase</keyword>
<evidence type="ECO:0000313" key="1">
    <source>
        <dbReference type="EMBL" id="WRL47492.1"/>
    </source>
</evidence>
<sequence>MRHTSLIVPGFHGSGPEHWQTWLEQRLPDARRVRGIDWEAPVLARWAAAVRREIDESPHAVWLVAHSFGCLASVVAAADRPERVAGALFVAPADPARFGPLGLLEEAPAPADDLGPWLPQRQLGFPCAVIASTNDPWVRLTVAAYWADRWGARFINIGAAGHINVDAGFGAWPFCHDLLDGMQQAHEDVPLGAISGRQESHKGRRSTLARLRHHTRSSLELRTGAPDPSPRKA</sequence>
<dbReference type="Pfam" id="PF06821">
    <property type="entry name" value="Ser_hydrolase"/>
    <property type="match status" value="1"/>
</dbReference>
<dbReference type="SUPFAM" id="SSF53474">
    <property type="entry name" value="alpha/beta-Hydrolases"/>
    <property type="match status" value="1"/>
</dbReference>
<organism evidence="1 2">
    <name type="scientific">Aromatoleum evansii</name>
    <name type="common">Azoarcus evansii</name>
    <dbReference type="NCBI Taxonomy" id="59406"/>
    <lineage>
        <taxon>Bacteria</taxon>
        <taxon>Pseudomonadati</taxon>
        <taxon>Pseudomonadota</taxon>
        <taxon>Betaproteobacteria</taxon>
        <taxon>Rhodocyclales</taxon>
        <taxon>Rhodocyclaceae</taxon>
        <taxon>Aromatoleum</taxon>
    </lineage>
</organism>
<proteinExistence type="predicted"/>
<dbReference type="InterPro" id="IPR029058">
    <property type="entry name" value="AB_hydrolase_fold"/>
</dbReference>